<dbReference type="AlphaFoldDB" id="A0A6P6DBU8"/>
<evidence type="ECO:0000259" key="1">
    <source>
        <dbReference type="Pfam" id="PF00061"/>
    </source>
</evidence>
<evidence type="ECO:0000313" key="2">
    <source>
        <dbReference type="Proteomes" id="UP000515203"/>
    </source>
</evidence>
<feature type="domain" description="Lipocalin/cytosolic fatty-acid binding" evidence="1">
    <location>
        <begin position="71"/>
        <end position="147"/>
    </location>
</feature>
<dbReference type="Gene3D" id="2.40.128.20">
    <property type="match status" value="1"/>
</dbReference>
<proteinExistence type="predicted"/>
<evidence type="ECO:0000313" key="3">
    <source>
        <dbReference type="RefSeq" id="XP_023557380.1"/>
    </source>
</evidence>
<dbReference type="GeneID" id="111812707"/>
<dbReference type="InterPro" id="IPR012674">
    <property type="entry name" value="Calycin"/>
</dbReference>
<reference evidence="3" key="1">
    <citation type="submission" date="2025-08" db="UniProtKB">
        <authorList>
            <consortium name="RefSeq"/>
        </authorList>
    </citation>
    <scope>IDENTIFICATION</scope>
</reference>
<name>A0A6P6DBU8_OCTDE</name>
<dbReference type="Proteomes" id="UP000515203">
    <property type="component" value="Unplaced"/>
</dbReference>
<protein>
    <submittedName>
        <fullName evidence="3">Neutrophil gelatinase-associated lipocalin-like</fullName>
    </submittedName>
</protein>
<sequence>MADEKIQNETKKVYMHSVVYNLRPDGSYHTTTRLYRPILTLVLLPPLNDDPRLDCHRFNETFSLTHDIKPFIREDTSGHLGVPRQSKILLSTNYNEFAVLSIVNEFEDNVSARLMLYGRNKTLTPQAKEHFDLFVKYLDLTDENIFFYLPTERCIDDL</sequence>
<dbReference type="SUPFAM" id="SSF50814">
    <property type="entry name" value="Lipocalins"/>
    <property type="match status" value="1"/>
</dbReference>
<accession>A0A6P6DBU8</accession>
<keyword evidence="2" id="KW-1185">Reference proteome</keyword>
<gene>
    <name evidence="3" type="primary">LOC111812707</name>
</gene>
<dbReference type="Pfam" id="PF00061">
    <property type="entry name" value="Lipocalin"/>
    <property type="match status" value="1"/>
</dbReference>
<dbReference type="InterPro" id="IPR000566">
    <property type="entry name" value="Lipocln_cytosolic_FA-bd_dom"/>
</dbReference>
<organism evidence="2 3">
    <name type="scientific">Octodon degus</name>
    <name type="common">Degu</name>
    <name type="synonym">Sciurus degus</name>
    <dbReference type="NCBI Taxonomy" id="10160"/>
    <lineage>
        <taxon>Eukaryota</taxon>
        <taxon>Metazoa</taxon>
        <taxon>Chordata</taxon>
        <taxon>Craniata</taxon>
        <taxon>Vertebrata</taxon>
        <taxon>Euteleostomi</taxon>
        <taxon>Mammalia</taxon>
        <taxon>Eutheria</taxon>
        <taxon>Euarchontoglires</taxon>
        <taxon>Glires</taxon>
        <taxon>Rodentia</taxon>
        <taxon>Hystricomorpha</taxon>
        <taxon>Octodontidae</taxon>
        <taxon>Octodon</taxon>
    </lineage>
</organism>
<dbReference type="RefSeq" id="XP_023557380.1">
    <property type="nucleotide sequence ID" value="XM_023701612.1"/>
</dbReference>
<dbReference type="InParanoid" id="A0A6P6DBU8"/>